<evidence type="ECO:0000256" key="2">
    <source>
        <dbReference type="ARBA" id="ARBA00022679"/>
    </source>
</evidence>
<evidence type="ECO:0000313" key="5">
    <source>
        <dbReference type="Proteomes" id="UP001058003"/>
    </source>
</evidence>
<dbReference type="Proteomes" id="UP001058003">
    <property type="component" value="Chromosome"/>
</dbReference>
<evidence type="ECO:0000313" key="4">
    <source>
        <dbReference type="EMBL" id="UWZ50694.1"/>
    </source>
</evidence>
<keyword evidence="5" id="KW-1185">Reference proteome</keyword>
<feature type="domain" description="Methyltransferase" evidence="3">
    <location>
        <begin position="47"/>
        <end position="143"/>
    </location>
</feature>
<evidence type="ECO:0000256" key="1">
    <source>
        <dbReference type="ARBA" id="ARBA00022603"/>
    </source>
</evidence>
<keyword evidence="2" id="KW-0808">Transferase</keyword>
<dbReference type="Pfam" id="PF13649">
    <property type="entry name" value="Methyltransf_25"/>
    <property type="match status" value="1"/>
</dbReference>
<dbReference type="Gene3D" id="3.40.50.150">
    <property type="entry name" value="Vaccinia Virus protein VP39"/>
    <property type="match status" value="1"/>
</dbReference>
<accession>A0A9Q9MCA0</accession>
<proteinExistence type="predicted"/>
<dbReference type="PANTHER" id="PTHR43861:SF1">
    <property type="entry name" value="TRANS-ACONITATE 2-METHYLTRANSFERASE"/>
    <property type="match status" value="1"/>
</dbReference>
<dbReference type="AlphaFoldDB" id="A0A9Q9MCA0"/>
<dbReference type="InterPro" id="IPR041698">
    <property type="entry name" value="Methyltransf_25"/>
</dbReference>
<sequence length="242" mass="26292">MNTNTTPAWDESDTAAFLRYADVFVPRRAEQFRIVCALLRDLPHPSVLELGCGDGALTETIIRQRPDIAVTAVDAAGTMLAAARRRLADVPAHVRFVHADLRDQHWRTGRYGAVVTSLAVHHLDDDAKRHLFGSVLEMLRPGGIYVQCDLIEPAAEVTRRVAAEQWDHLVEEQAATAPAGREAADAFHDSQWNTFRYPDPVDQPAPVSAQLGWLAAAGFEGVDVCWAAAGHAVLAATRGTAG</sequence>
<name>A0A9Q9MCA0_9ACTN</name>
<evidence type="ECO:0000259" key="3">
    <source>
        <dbReference type="Pfam" id="PF13649"/>
    </source>
</evidence>
<dbReference type="KEGG" id="daur:Daura_28165"/>
<dbReference type="InterPro" id="IPR029063">
    <property type="entry name" value="SAM-dependent_MTases_sf"/>
</dbReference>
<dbReference type="GO" id="GO:0008168">
    <property type="term" value="F:methyltransferase activity"/>
    <property type="evidence" value="ECO:0007669"/>
    <property type="project" value="UniProtKB-KW"/>
</dbReference>
<dbReference type="CDD" id="cd02440">
    <property type="entry name" value="AdoMet_MTases"/>
    <property type="match status" value="1"/>
</dbReference>
<protein>
    <submittedName>
        <fullName evidence="4">Class I SAM-dependent methyltransferase</fullName>
    </submittedName>
</protein>
<dbReference type="EMBL" id="CP073767">
    <property type="protein sequence ID" value="UWZ50694.1"/>
    <property type="molecule type" value="Genomic_DNA"/>
</dbReference>
<dbReference type="SUPFAM" id="SSF53335">
    <property type="entry name" value="S-adenosyl-L-methionine-dependent methyltransferases"/>
    <property type="match status" value="1"/>
</dbReference>
<gene>
    <name evidence="4" type="ORF">Daura_28165</name>
</gene>
<dbReference type="GO" id="GO:0032259">
    <property type="term" value="P:methylation"/>
    <property type="evidence" value="ECO:0007669"/>
    <property type="project" value="UniProtKB-KW"/>
</dbReference>
<organism evidence="4 5">
    <name type="scientific">Dactylosporangium aurantiacum</name>
    <dbReference type="NCBI Taxonomy" id="35754"/>
    <lineage>
        <taxon>Bacteria</taxon>
        <taxon>Bacillati</taxon>
        <taxon>Actinomycetota</taxon>
        <taxon>Actinomycetes</taxon>
        <taxon>Micromonosporales</taxon>
        <taxon>Micromonosporaceae</taxon>
        <taxon>Dactylosporangium</taxon>
    </lineage>
</organism>
<dbReference type="RefSeq" id="WP_033360444.1">
    <property type="nucleotide sequence ID" value="NZ_CP073767.1"/>
</dbReference>
<reference evidence="4" key="1">
    <citation type="submission" date="2021-04" db="EMBL/GenBank/DDBJ databases">
        <title>Dactylosporangium aurantiacum NRRL B-8018 full assembly.</title>
        <authorList>
            <person name="Hartkoorn R.C."/>
            <person name="Beaudoing E."/>
            <person name="Hot D."/>
        </authorList>
    </citation>
    <scope>NUCLEOTIDE SEQUENCE</scope>
    <source>
        <strain evidence="4">NRRL B-8018</strain>
    </source>
</reference>
<keyword evidence="1 4" id="KW-0489">Methyltransferase</keyword>
<dbReference type="PANTHER" id="PTHR43861">
    <property type="entry name" value="TRANS-ACONITATE 2-METHYLTRANSFERASE-RELATED"/>
    <property type="match status" value="1"/>
</dbReference>